<dbReference type="EMBL" id="BK032802">
    <property type="protein sequence ID" value="DAF61090.1"/>
    <property type="molecule type" value="Genomic_DNA"/>
</dbReference>
<evidence type="ECO:0000313" key="1">
    <source>
        <dbReference type="EMBL" id="DAF61090.1"/>
    </source>
</evidence>
<sequence length="153" mass="17456">MLVTRLAKQRRNEVAEKLKRIEIGIIGSNKVARTLPMPEEEACLPYLQIDYWRPMPAGGVMLNQLVASPHVFQGETEPRWTLNAHYQTIYHEGLPWNVVTEGEVSDMAESVWEEDAASILTRRGTRKDAWLFPYGTSKLTEGGDETVLHSRNY</sequence>
<protein>
    <submittedName>
        <fullName evidence="1">Uncharacterized protein</fullName>
    </submittedName>
</protein>
<name>A0A8S5TEB1_9VIRU</name>
<proteinExistence type="predicted"/>
<reference evidence="1" key="1">
    <citation type="journal article" date="2021" name="Proc. Natl. Acad. Sci. U.S.A.">
        <title>A Catalog of Tens of Thousands of Viruses from Human Metagenomes Reveals Hidden Associations with Chronic Diseases.</title>
        <authorList>
            <person name="Tisza M.J."/>
            <person name="Buck C.B."/>
        </authorList>
    </citation>
    <scope>NUCLEOTIDE SEQUENCE</scope>
    <source>
        <strain evidence="1">Ctesc4</strain>
    </source>
</reference>
<organism evidence="1">
    <name type="scientific">Phage sp. ctesc4</name>
    <dbReference type="NCBI Taxonomy" id="2828008"/>
    <lineage>
        <taxon>Viruses</taxon>
    </lineage>
</organism>
<accession>A0A8S5TEB1</accession>